<dbReference type="Gene3D" id="3.40.50.300">
    <property type="entry name" value="P-loop containing nucleotide triphosphate hydrolases"/>
    <property type="match status" value="1"/>
</dbReference>
<protein>
    <submittedName>
        <fullName evidence="3">ATP-binding protein</fullName>
    </submittedName>
</protein>
<dbReference type="EMBL" id="JACAOD020000012">
    <property type="protein sequence ID" value="MBP5836117.1"/>
    <property type="molecule type" value="Genomic_DNA"/>
</dbReference>
<gene>
    <name evidence="3" type="ORF">CHTY_002650</name>
</gene>
<accession>A0ABS5CYQ9</accession>
<dbReference type="InterPro" id="IPR003960">
    <property type="entry name" value="ATPase_AAA_CS"/>
</dbReference>
<comment type="similarity">
    <text evidence="1">Belongs to the AAA ATPase family.</text>
</comment>
<dbReference type="InterPro" id="IPR003959">
    <property type="entry name" value="ATPase_AAA_core"/>
</dbReference>
<dbReference type="Gene3D" id="1.10.8.60">
    <property type="match status" value="1"/>
</dbReference>
<dbReference type="InterPro" id="IPR027417">
    <property type="entry name" value="P-loop_NTPase"/>
</dbReference>
<keyword evidence="4" id="KW-1185">Reference proteome</keyword>
<proteinExistence type="inferred from homology"/>
<dbReference type="PROSITE" id="PS00674">
    <property type="entry name" value="AAA"/>
    <property type="match status" value="1"/>
</dbReference>
<evidence type="ECO:0000313" key="3">
    <source>
        <dbReference type="EMBL" id="MBP5836117.1"/>
    </source>
</evidence>
<organism evidence="3 4">
    <name type="scientific">Candidatus Phytoplasma meliae</name>
    <dbReference type="NCBI Taxonomy" id="1848402"/>
    <lineage>
        <taxon>Bacteria</taxon>
        <taxon>Bacillati</taxon>
        <taxon>Mycoplasmatota</taxon>
        <taxon>Mollicutes</taxon>
        <taxon>Acholeplasmatales</taxon>
        <taxon>Acholeplasmataceae</taxon>
        <taxon>Candidatus Phytoplasma</taxon>
        <taxon>16SrXIII (Mexican periwinkle virescence group)</taxon>
    </lineage>
</organism>
<feature type="domain" description="ATPase AAA-type core" evidence="2">
    <location>
        <begin position="8"/>
        <end position="88"/>
    </location>
</feature>
<evidence type="ECO:0000313" key="4">
    <source>
        <dbReference type="Proteomes" id="UP001195571"/>
    </source>
</evidence>
<dbReference type="SUPFAM" id="SSF52540">
    <property type="entry name" value="P-loop containing nucleoside triphosphate hydrolases"/>
    <property type="match status" value="1"/>
</dbReference>
<comment type="caution">
    <text evidence="3">The sequence shown here is derived from an EMBL/GenBank/DDBJ whole genome shotgun (WGS) entry which is preliminary data.</text>
</comment>
<evidence type="ECO:0000256" key="1">
    <source>
        <dbReference type="RuleBase" id="RU003651"/>
    </source>
</evidence>
<sequence>MPHNQTTLSNTTKPKGAIIFLDECETIFADLSALEAGSEIANVVNQFKTEMTSTDNDPNHPIFIVGATNHVDQMDEAIKSRFTYNIEIKPGNKTERQQFLEFVMKKRGNPYSEEAKQYLFNVVNESLERLPLDQKYKTANRTLENLLKQTASTLAQSRGNHGPRRTNITIADLKQAYKLTISPNTTTLEQIEKEQPKTYQTTKSTYKNIDSTISIYEHDPHLDQNIGLQLNI</sequence>
<reference evidence="3" key="1">
    <citation type="submission" date="2021-04" db="EMBL/GenBank/DDBJ databases">
        <title>Genomic features of Candidatus Phytoplasma meliae isolate ChTYXIII (1SrXIII-G).</title>
        <authorList>
            <person name="Fernandez F.D."/>
            <person name="Conci L.R."/>
        </authorList>
    </citation>
    <scope>NUCLEOTIDE SEQUENCE [LARGE SCALE GENOMIC DNA]</scope>
    <source>
        <strain evidence="3">ChTYXIII-Mo</strain>
    </source>
</reference>
<keyword evidence="1 3" id="KW-0067">ATP-binding</keyword>
<dbReference type="Pfam" id="PF00004">
    <property type="entry name" value="AAA"/>
    <property type="match status" value="1"/>
</dbReference>
<dbReference type="GO" id="GO:0005524">
    <property type="term" value="F:ATP binding"/>
    <property type="evidence" value="ECO:0007669"/>
    <property type="project" value="UniProtKB-KW"/>
</dbReference>
<evidence type="ECO:0000259" key="2">
    <source>
        <dbReference type="Pfam" id="PF00004"/>
    </source>
</evidence>
<name>A0ABS5CYQ9_9MOLU</name>
<keyword evidence="1" id="KW-0547">Nucleotide-binding</keyword>
<dbReference type="Proteomes" id="UP001195571">
    <property type="component" value="Unassembled WGS sequence"/>
</dbReference>